<evidence type="ECO:0000256" key="5">
    <source>
        <dbReference type="ARBA" id="ARBA00022989"/>
    </source>
</evidence>
<keyword evidence="4" id="KW-0732">Signal</keyword>
<dbReference type="GO" id="GO:0072657">
    <property type="term" value="P:protein localization to membrane"/>
    <property type="evidence" value="ECO:0007669"/>
    <property type="project" value="TreeGrafter"/>
</dbReference>
<organism evidence="9 10">
    <name type="scientific">Lates japonicus</name>
    <name type="common">Japanese lates</name>
    <dbReference type="NCBI Taxonomy" id="270547"/>
    <lineage>
        <taxon>Eukaryota</taxon>
        <taxon>Metazoa</taxon>
        <taxon>Chordata</taxon>
        <taxon>Craniata</taxon>
        <taxon>Vertebrata</taxon>
        <taxon>Euteleostomi</taxon>
        <taxon>Actinopterygii</taxon>
        <taxon>Neopterygii</taxon>
        <taxon>Teleostei</taxon>
        <taxon>Neoteleostei</taxon>
        <taxon>Acanthomorphata</taxon>
        <taxon>Carangaria</taxon>
        <taxon>Carangaria incertae sedis</taxon>
        <taxon>Centropomidae</taxon>
        <taxon>Lates</taxon>
    </lineage>
</organism>
<dbReference type="AlphaFoldDB" id="A0AAD3NJS5"/>
<keyword evidence="10" id="KW-1185">Reference proteome</keyword>
<dbReference type="Proteomes" id="UP001279410">
    <property type="component" value="Unassembled WGS sequence"/>
</dbReference>
<gene>
    <name evidence="9" type="ORF">AKAME5_002512000</name>
</gene>
<comment type="subcellular location">
    <subcellularLocation>
        <location evidence="1">Cytoplasmic vesicle</location>
        <location evidence="1">Autophagosome membrane</location>
        <topology evidence="1">Multi-pass membrane protein</topology>
    </subcellularLocation>
</comment>
<dbReference type="PANTHER" id="PTHR10766">
    <property type="entry name" value="TRANSMEMBRANE 9 SUPERFAMILY PROTEIN"/>
    <property type="match status" value="1"/>
</dbReference>
<keyword evidence="6 8" id="KW-0472">Membrane</keyword>
<dbReference type="GO" id="GO:0000421">
    <property type="term" value="C:autophagosome membrane"/>
    <property type="evidence" value="ECO:0007669"/>
    <property type="project" value="UniProtKB-SubCell"/>
</dbReference>
<evidence type="ECO:0000313" key="10">
    <source>
        <dbReference type="Proteomes" id="UP001279410"/>
    </source>
</evidence>
<protein>
    <recommendedName>
        <fullName evidence="8">Transmembrane 9 superfamily member</fullName>
    </recommendedName>
</protein>
<evidence type="ECO:0000256" key="2">
    <source>
        <dbReference type="ARBA" id="ARBA00005227"/>
    </source>
</evidence>
<evidence type="ECO:0000256" key="1">
    <source>
        <dbReference type="ARBA" id="ARBA00004542"/>
    </source>
</evidence>
<accession>A0AAD3NJS5</accession>
<reference evidence="9" key="1">
    <citation type="submission" date="2022-08" db="EMBL/GenBank/DDBJ databases">
        <title>Genome sequencing of akame (Lates japonicus).</title>
        <authorList>
            <person name="Hashiguchi Y."/>
            <person name="Takahashi H."/>
        </authorList>
    </citation>
    <scope>NUCLEOTIDE SEQUENCE</scope>
    <source>
        <strain evidence="9">Kochi</strain>
    </source>
</reference>
<keyword evidence="3 8" id="KW-0812">Transmembrane</keyword>
<keyword evidence="5 8" id="KW-1133">Transmembrane helix</keyword>
<comment type="similarity">
    <text evidence="2 8">Belongs to the nonaspanin (TM9SF) (TC 9.A.2) family.</text>
</comment>
<evidence type="ECO:0000256" key="7">
    <source>
        <dbReference type="ARBA" id="ARBA00037688"/>
    </source>
</evidence>
<evidence type="ECO:0000256" key="8">
    <source>
        <dbReference type="RuleBase" id="RU363079"/>
    </source>
</evidence>
<evidence type="ECO:0000256" key="4">
    <source>
        <dbReference type="ARBA" id="ARBA00022729"/>
    </source>
</evidence>
<name>A0AAD3NJS5_LATJO</name>
<comment type="caution">
    <text evidence="8">Lacks conserved residue(s) required for the propagation of feature annotation.</text>
</comment>
<evidence type="ECO:0000313" key="9">
    <source>
        <dbReference type="EMBL" id="GLD73795.1"/>
    </source>
</evidence>
<dbReference type="InterPro" id="IPR004240">
    <property type="entry name" value="EMP70"/>
</dbReference>
<evidence type="ECO:0000256" key="3">
    <source>
        <dbReference type="ARBA" id="ARBA00022692"/>
    </source>
</evidence>
<dbReference type="Pfam" id="PF02990">
    <property type="entry name" value="EMP70"/>
    <property type="match status" value="1"/>
</dbReference>
<comment type="function">
    <text evidence="7">Plays an essential role in autophagy.</text>
</comment>
<comment type="caution">
    <text evidence="9">The sequence shown here is derived from an EMBL/GenBank/DDBJ whole genome shotgun (WGS) entry which is preliminary data.</text>
</comment>
<proteinExistence type="inferred from homology"/>
<evidence type="ECO:0000256" key="6">
    <source>
        <dbReference type="ARBA" id="ARBA00023136"/>
    </source>
</evidence>
<sequence length="282" mass="32044">MQCGVGHLPGGCQKTMWLHCTLILCLFSGWIVGYKQGDNVTLYVNKVGPYHNPQETYHYYTLPVCSPEKVHHKSLSLGEVLDGDRMAESLYHIRFRENVEKKTLCQLTLSEKQVDQLREAIEELYYFEFVLDDIPIWGFVGYIEESGFLPHSHKVGLWTHLDFNIEYNGNSVIFANVSVKDVKPVPLEEGAGAAVGGVGLGGGSLTVTHTYSVRWFESPLPHARRAERLRDYSFFPKTLEIHWLSIINSLVLVVLLLGFVIIILMRVLKNDFARYNVEGGWL</sequence>
<dbReference type="EMBL" id="BRZM01001814">
    <property type="protein sequence ID" value="GLD73795.1"/>
    <property type="molecule type" value="Genomic_DNA"/>
</dbReference>
<feature type="transmembrane region" description="Helical" evidence="8">
    <location>
        <begin position="243"/>
        <end position="265"/>
    </location>
</feature>
<dbReference type="PANTHER" id="PTHR10766:SF177">
    <property type="entry name" value="TRANSMEMBRANE 9 SUPERFAMILY MEMBER 1"/>
    <property type="match status" value="1"/>
</dbReference>